<dbReference type="Gene3D" id="3.40.50.150">
    <property type="entry name" value="Vaccinia Virus protein VP39"/>
    <property type="match status" value="2"/>
</dbReference>
<dbReference type="InterPro" id="IPR007848">
    <property type="entry name" value="Small_mtfrase_dom"/>
</dbReference>
<dbReference type="InterPro" id="IPR002052">
    <property type="entry name" value="DNA_methylase_N6_adenine_CS"/>
</dbReference>
<dbReference type="PANTHER" id="PTHR47816:SF5">
    <property type="entry name" value="RIBOSOMAL RNA LARGE SUBUNIT METHYLTRANSFERASE G"/>
    <property type="match status" value="1"/>
</dbReference>
<name>A0A6G9QGY8_9GAMM</name>
<evidence type="ECO:0000256" key="3">
    <source>
        <dbReference type="ARBA" id="ARBA00022603"/>
    </source>
</evidence>
<dbReference type="HAMAP" id="MF_01859">
    <property type="entry name" value="23SrRNA_methyltr_G"/>
    <property type="match status" value="1"/>
</dbReference>
<gene>
    <name evidence="6" type="primary">rlmG</name>
    <name evidence="9" type="ORF">HBH39_03800</name>
</gene>
<dbReference type="EMBL" id="CP050313">
    <property type="protein sequence ID" value="QIR13732.1"/>
    <property type="molecule type" value="Genomic_DNA"/>
</dbReference>
<keyword evidence="3 6" id="KW-0489">Methyltransferase</keyword>
<dbReference type="RefSeq" id="WP_167675759.1">
    <property type="nucleotide sequence ID" value="NZ_CP050313.1"/>
</dbReference>
<keyword evidence="1 6" id="KW-0963">Cytoplasm</keyword>
<dbReference type="InterPro" id="IPR029063">
    <property type="entry name" value="SAM-dependent_MTases_sf"/>
</dbReference>
<dbReference type="AlphaFoldDB" id="A0A6G9QGY8"/>
<dbReference type="SUPFAM" id="SSF53335">
    <property type="entry name" value="S-adenosyl-L-methionine-dependent methyltransferases"/>
    <property type="match status" value="1"/>
</dbReference>
<dbReference type="PIRSF" id="PIRSF037565">
    <property type="entry name" value="RRNA_m2G_Mtase_RsmD_prd"/>
    <property type="match status" value="1"/>
</dbReference>
<comment type="function">
    <text evidence="6">Specifically methylates the guanine in position 1835 (m2G1835) of 23S rRNA.</text>
</comment>
<dbReference type="GO" id="GO:0003676">
    <property type="term" value="F:nucleic acid binding"/>
    <property type="evidence" value="ECO:0007669"/>
    <property type="project" value="InterPro"/>
</dbReference>
<dbReference type="KEGG" id="saes:HBH39_03800"/>
<dbReference type="Pfam" id="PF26049">
    <property type="entry name" value="RLMG_N"/>
    <property type="match status" value="1"/>
</dbReference>
<comment type="similarity">
    <text evidence="6">Belongs to the methyltransferase superfamily. RlmG family.</text>
</comment>
<evidence type="ECO:0000259" key="8">
    <source>
        <dbReference type="Pfam" id="PF26049"/>
    </source>
</evidence>
<keyword evidence="2 6" id="KW-0698">rRNA processing</keyword>
<keyword evidence="4 6" id="KW-0808">Transferase</keyword>
<dbReference type="InterPro" id="IPR058679">
    <property type="entry name" value="RlmG_N"/>
</dbReference>
<evidence type="ECO:0000256" key="4">
    <source>
        <dbReference type="ARBA" id="ARBA00022679"/>
    </source>
</evidence>
<dbReference type="Pfam" id="PF05175">
    <property type="entry name" value="MTS"/>
    <property type="match status" value="1"/>
</dbReference>
<comment type="subcellular location">
    <subcellularLocation>
        <location evidence="6">Cytoplasm</location>
    </subcellularLocation>
</comment>
<comment type="catalytic activity">
    <reaction evidence="6">
        <text>guanosine(1835) in 23S rRNA + S-adenosyl-L-methionine = N(2)-methylguanosine(1835) in 23S rRNA + S-adenosyl-L-homocysteine + H(+)</text>
        <dbReference type="Rhea" id="RHEA:42744"/>
        <dbReference type="Rhea" id="RHEA-COMP:10217"/>
        <dbReference type="Rhea" id="RHEA-COMP:10218"/>
        <dbReference type="ChEBI" id="CHEBI:15378"/>
        <dbReference type="ChEBI" id="CHEBI:57856"/>
        <dbReference type="ChEBI" id="CHEBI:59789"/>
        <dbReference type="ChEBI" id="CHEBI:74269"/>
        <dbReference type="ChEBI" id="CHEBI:74481"/>
        <dbReference type="EC" id="2.1.1.174"/>
    </reaction>
</comment>
<protein>
    <recommendedName>
        <fullName evidence="6">Ribosomal RNA large subunit methyltransferase G</fullName>
        <ecNumber evidence="6">2.1.1.174</ecNumber>
    </recommendedName>
    <alternativeName>
        <fullName evidence="6">23S rRNA m2G1835 methyltransferase</fullName>
    </alternativeName>
    <alternativeName>
        <fullName evidence="6">rRNA (guanine-N(2)-)-methyltransferase RlmG</fullName>
    </alternativeName>
</protein>
<evidence type="ECO:0000313" key="9">
    <source>
        <dbReference type="EMBL" id="QIR13732.1"/>
    </source>
</evidence>
<feature type="domain" description="RlmG N-terminal" evidence="8">
    <location>
        <begin position="4"/>
        <end position="183"/>
    </location>
</feature>
<evidence type="ECO:0000256" key="5">
    <source>
        <dbReference type="ARBA" id="ARBA00022691"/>
    </source>
</evidence>
<evidence type="ECO:0000256" key="6">
    <source>
        <dbReference type="HAMAP-Rule" id="MF_01859"/>
    </source>
</evidence>
<reference evidence="9 10" key="1">
    <citation type="submission" date="2020-03" db="EMBL/GenBank/DDBJ databases">
        <title>Complete genome sequence of Shewanella sp.</title>
        <authorList>
            <person name="Kim Y.-S."/>
            <person name="Kim S.-J."/>
            <person name="Jung H.-K."/>
            <person name="Kim K.-H."/>
        </authorList>
    </citation>
    <scope>NUCLEOTIDE SEQUENCE [LARGE SCALE GENOMIC DNA]</scope>
    <source>
        <strain evidence="9 10">PN3F2</strain>
    </source>
</reference>
<dbReference type="PANTHER" id="PTHR47816">
    <property type="entry name" value="RIBOSOMAL RNA SMALL SUBUNIT METHYLTRANSFERASE C"/>
    <property type="match status" value="1"/>
</dbReference>
<dbReference type="PROSITE" id="PS00092">
    <property type="entry name" value="N6_MTASE"/>
    <property type="match status" value="1"/>
</dbReference>
<dbReference type="Proteomes" id="UP000502608">
    <property type="component" value="Chromosome"/>
</dbReference>
<proteinExistence type="inferred from homology"/>
<evidence type="ECO:0000313" key="10">
    <source>
        <dbReference type="Proteomes" id="UP000502608"/>
    </source>
</evidence>
<evidence type="ECO:0000256" key="2">
    <source>
        <dbReference type="ARBA" id="ARBA00022552"/>
    </source>
</evidence>
<organism evidence="9 10">
    <name type="scientific">Shewanella aestuarii</name>
    <dbReference type="NCBI Taxonomy" id="1028752"/>
    <lineage>
        <taxon>Bacteria</taxon>
        <taxon>Pseudomonadati</taxon>
        <taxon>Pseudomonadota</taxon>
        <taxon>Gammaproteobacteria</taxon>
        <taxon>Alteromonadales</taxon>
        <taxon>Shewanellaceae</taxon>
        <taxon>Shewanella</taxon>
    </lineage>
</organism>
<evidence type="ECO:0000259" key="7">
    <source>
        <dbReference type="Pfam" id="PF05175"/>
    </source>
</evidence>
<dbReference type="GO" id="GO:0052916">
    <property type="term" value="F:23S rRNA (guanine(1835)-N(2))-methyltransferase activity"/>
    <property type="evidence" value="ECO:0007669"/>
    <property type="project" value="UniProtKB-EC"/>
</dbReference>
<sequence length="381" mass="42375">MTISQFSCSGIELALFRYPKQQESNLQAWDAADEHLIKMLVESQQQPLNTAIINDSFGALQCALTSINPTWPLMVETDAKTSLLGAKQNLADNQLNTDNIRYFNSRDLLPQSIQLVLMKLPKNLSYFAHQLQRLSQILPQGTQVFIAAKAKSINKSILTTIEQNLGSASASLTWKKTRVITCISDGNKRSLPQSVTWKVAELGLSMSNLSNVFAANKLDIGARIMLDNMPTGEFSSVIDLGCGNGILGLRAAQLYPQAQIHFVDDSEMAIESSRINWQANHPDANRATFHWDDCLTHLDNVTPDLVLCNPPFHQGEAITDHIAWQMFLDAYRKLSPGGILHVVGNRHLAYHVKIKRIFKNCHTIASNGKFVILQAKKQAVN</sequence>
<evidence type="ECO:0000256" key="1">
    <source>
        <dbReference type="ARBA" id="ARBA00022490"/>
    </source>
</evidence>
<dbReference type="InterPro" id="IPR017237">
    <property type="entry name" value="RLMG"/>
</dbReference>
<dbReference type="EC" id="2.1.1.174" evidence="6"/>
<dbReference type="GO" id="GO:0005737">
    <property type="term" value="C:cytoplasm"/>
    <property type="evidence" value="ECO:0007669"/>
    <property type="project" value="UniProtKB-SubCell"/>
</dbReference>
<keyword evidence="5 6" id="KW-0949">S-adenosyl-L-methionine</keyword>
<feature type="domain" description="Methyltransferase small" evidence="7">
    <location>
        <begin position="205"/>
        <end position="374"/>
    </location>
</feature>
<dbReference type="InterPro" id="IPR046977">
    <property type="entry name" value="RsmC/RlmG"/>
</dbReference>
<dbReference type="CDD" id="cd02440">
    <property type="entry name" value="AdoMet_MTases"/>
    <property type="match status" value="1"/>
</dbReference>
<accession>A0A6G9QGY8</accession>
<keyword evidence="10" id="KW-1185">Reference proteome</keyword>